<dbReference type="Proteomes" id="UP001487740">
    <property type="component" value="Unassembled WGS sequence"/>
</dbReference>
<comment type="caution">
    <text evidence="7">The sequence shown here is derived from an EMBL/GenBank/DDBJ whole genome shotgun (WGS) entry which is preliminary data.</text>
</comment>
<dbReference type="InterPro" id="IPR012981">
    <property type="entry name" value="PIH1_N"/>
</dbReference>
<keyword evidence="8" id="KW-1185">Reference proteome</keyword>
<feature type="compositionally biased region" description="Polar residues" evidence="4">
    <location>
        <begin position="602"/>
        <end position="619"/>
    </location>
</feature>
<organism evidence="7 8">
    <name type="scientific">Scylla paramamosain</name>
    <name type="common">Mud crab</name>
    <dbReference type="NCBI Taxonomy" id="85552"/>
    <lineage>
        <taxon>Eukaryota</taxon>
        <taxon>Metazoa</taxon>
        <taxon>Ecdysozoa</taxon>
        <taxon>Arthropoda</taxon>
        <taxon>Crustacea</taxon>
        <taxon>Multicrustacea</taxon>
        <taxon>Malacostraca</taxon>
        <taxon>Eumalacostraca</taxon>
        <taxon>Eucarida</taxon>
        <taxon>Decapoda</taxon>
        <taxon>Pleocyemata</taxon>
        <taxon>Brachyura</taxon>
        <taxon>Eubrachyura</taxon>
        <taxon>Portunoidea</taxon>
        <taxon>Portunidae</taxon>
        <taxon>Portuninae</taxon>
        <taxon>Scylla</taxon>
    </lineage>
</organism>
<dbReference type="InterPro" id="IPR050734">
    <property type="entry name" value="PIH1/Kintoun_subfamily"/>
</dbReference>
<gene>
    <name evidence="7" type="ORF">O3P69_013179</name>
</gene>
<comment type="subcellular location">
    <subcellularLocation>
        <location evidence="3">Cytoplasm</location>
    </subcellularLocation>
    <subcellularLocation>
        <location evidence="2">Dynein axonemal particle</location>
    </subcellularLocation>
</comment>
<feature type="region of interest" description="Disordered" evidence="4">
    <location>
        <begin position="357"/>
        <end position="419"/>
    </location>
</feature>
<dbReference type="Pfam" id="PF18201">
    <property type="entry name" value="PIH1_CS"/>
    <property type="match status" value="1"/>
</dbReference>
<dbReference type="HAMAP" id="MF_03069">
    <property type="entry name" value="Kintoun"/>
    <property type="match status" value="1"/>
</dbReference>
<evidence type="ECO:0000256" key="1">
    <source>
        <dbReference type="ARBA" id="ARBA00022490"/>
    </source>
</evidence>
<keyword evidence="1 3" id="KW-0963">Cytoplasm</keyword>
<feature type="compositionally biased region" description="Acidic residues" evidence="4">
    <location>
        <begin position="403"/>
        <end position="413"/>
    </location>
</feature>
<feature type="compositionally biased region" description="Low complexity" evidence="4">
    <location>
        <begin position="776"/>
        <end position="792"/>
    </location>
</feature>
<reference evidence="7 8" key="1">
    <citation type="submission" date="2023-03" db="EMBL/GenBank/DDBJ databases">
        <title>High-quality genome of Scylla paramamosain provides insights in environmental adaptation.</title>
        <authorList>
            <person name="Zhang L."/>
        </authorList>
    </citation>
    <scope>NUCLEOTIDE SEQUENCE [LARGE SCALE GENOMIC DNA]</scope>
    <source>
        <strain evidence="7">LZ_2023a</strain>
        <tissue evidence="7">Muscle</tissue>
    </source>
</reference>
<dbReference type="EMBL" id="JARAKH010000021">
    <property type="protein sequence ID" value="KAK8392966.1"/>
    <property type="molecule type" value="Genomic_DNA"/>
</dbReference>
<feature type="domain" description="PIH1D1/2/3 CS-like" evidence="6">
    <location>
        <begin position="248"/>
        <end position="349"/>
    </location>
</feature>
<dbReference type="PANTHER" id="PTHR22997:SF3">
    <property type="entry name" value="PROTEIN KINTOUN"/>
    <property type="match status" value="1"/>
</dbReference>
<feature type="compositionally biased region" description="Basic residues" evidence="4">
    <location>
        <begin position="818"/>
        <end position="830"/>
    </location>
</feature>
<evidence type="ECO:0000259" key="6">
    <source>
        <dbReference type="Pfam" id="PF18201"/>
    </source>
</evidence>
<dbReference type="Pfam" id="PF08190">
    <property type="entry name" value="PIH1"/>
    <property type="match status" value="1"/>
</dbReference>
<dbReference type="PANTHER" id="PTHR22997">
    <property type="entry name" value="PIH1 DOMAIN-CONTAINING PROTEIN 1"/>
    <property type="match status" value="1"/>
</dbReference>
<feature type="compositionally biased region" description="Low complexity" evidence="4">
    <location>
        <begin position="382"/>
        <end position="395"/>
    </location>
</feature>
<dbReference type="GO" id="GO:0120293">
    <property type="term" value="C:dynein axonemal particle"/>
    <property type="evidence" value="ECO:0007669"/>
    <property type="project" value="UniProtKB-SubCell"/>
</dbReference>
<feature type="domain" description="PIH1 N-terminal" evidence="5">
    <location>
        <begin position="41"/>
        <end position="210"/>
    </location>
</feature>
<dbReference type="GO" id="GO:0070286">
    <property type="term" value="P:axonemal dynein complex assembly"/>
    <property type="evidence" value="ECO:0007669"/>
    <property type="project" value="UniProtKB-UniRule"/>
</dbReference>
<feature type="region of interest" description="Disordered" evidence="4">
    <location>
        <begin position="769"/>
        <end position="848"/>
    </location>
</feature>
<evidence type="ECO:0000256" key="3">
    <source>
        <dbReference type="HAMAP-Rule" id="MF_03069"/>
    </source>
</evidence>
<comment type="function">
    <text evidence="3">Required for cytoplasmic pre-assembly of axonemal dyneins, thereby playing a central role in motility in cilia and flagella. Involved in pre-assembly of dynein arm complexes in the cytoplasm before intraflagellar transport loads them for the ciliary compartment.</text>
</comment>
<feature type="compositionally biased region" description="Basic and acidic residues" evidence="4">
    <location>
        <begin position="690"/>
        <end position="700"/>
    </location>
</feature>
<proteinExistence type="inferred from homology"/>
<evidence type="ECO:0000256" key="4">
    <source>
        <dbReference type="SAM" id="MobiDB-lite"/>
    </source>
</evidence>
<feature type="compositionally biased region" description="Polar residues" evidence="4">
    <location>
        <begin position="741"/>
        <end position="751"/>
    </location>
</feature>
<evidence type="ECO:0000313" key="8">
    <source>
        <dbReference type="Proteomes" id="UP001487740"/>
    </source>
</evidence>
<feature type="region of interest" description="Disordered" evidence="4">
    <location>
        <begin position="602"/>
        <end position="649"/>
    </location>
</feature>
<evidence type="ECO:0000256" key="2">
    <source>
        <dbReference type="ARBA" id="ARBA00024190"/>
    </source>
</evidence>
<evidence type="ECO:0000313" key="7">
    <source>
        <dbReference type="EMBL" id="KAK8392966.1"/>
    </source>
</evidence>
<dbReference type="AlphaFoldDB" id="A0AAW0U0D2"/>
<feature type="region of interest" description="Disordered" evidence="4">
    <location>
        <begin position="671"/>
        <end position="754"/>
    </location>
</feature>
<feature type="compositionally biased region" description="Basic and acidic residues" evidence="4">
    <location>
        <begin position="534"/>
        <end position="549"/>
    </location>
</feature>
<dbReference type="GO" id="GO:0060285">
    <property type="term" value="P:cilium-dependent cell motility"/>
    <property type="evidence" value="ECO:0007669"/>
    <property type="project" value="UniProtKB-UniRule"/>
</dbReference>
<accession>A0AAW0U0D2</accession>
<feature type="region of interest" description="Disordered" evidence="4">
    <location>
        <begin position="531"/>
        <end position="564"/>
    </location>
</feature>
<feature type="compositionally biased region" description="Acidic residues" evidence="4">
    <location>
        <begin position="632"/>
        <end position="641"/>
    </location>
</feature>
<dbReference type="InterPro" id="IPR034727">
    <property type="entry name" value="Kintoun"/>
</dbReference>
<feature type="compositionally biased region" description="Basic residues" evidence="4">
    <location>
        <begin position="677"/>
        <end position="689"/>
    </location>
</feature>
<sequence length="848" mass="94776">MASLTAETLLDGISKEDCTLLAKSFKDKKFRQLLCDYAKEVTDPENRKQYEEEVIQFEKERGVEVVFIHPSPGFALALRGDGDADDGAGFVNICSSDVVQKPDLQAVSGGGKKCHKWSLPHAIPKPRREGVHDHRGRSRKPTVVHDVVFHPEALQLALHSPAIKQSLIDTALNSLRKHYSVKIGKVEEVKEKQYIGMPAQSIIKRKMDKKHFQADEQKSAYKDHRTNIIDNSFINVSEKKMNEESKFVEPKYKLKYVRKMDIQDYSVQLIPHCSQPWQPQALELEVNLPRVSRASQVNCDIQQQYVLLTTESDPKYKLELPLRYPIDEDRSTAKFDVSTQKLTLNLAVVPSNKNSDKLVIHSQSPPSDSGIECELDLRTNGDSDNVSEESVSSQDDGAKDVEEVTGAEEEDNVFEPPSPEYKLTLAPNYSVQQSKESLSISLYCGNVLPSSMKVEQVDNMNAGIEFSCIGGGQTLLHYSLKVDVSPHKIAASGLNHKEEEGKVVLIIKKAVEEFWETCKIGHGNTMTAINLPITEEKPKNESTEEKQDSPKSCARPPRSPRMARTVSMCETEASHPFRLRGPTCSWPRGILKHRVRSLSESQVGTLSSPALLGPTSSSLDLEVFENKPRYGDEEEEEESVEESVASSLGEKKSVRFNEVVSRQLFRSNSSILGQRAKNQRKAIRKRKSQARRESESEKDAGINTSSGDSDLTTDAATDDDTDATNSNTTEVDDSVDVDSDANSPKDNSNINGCGDVLQLLKTGKKNKNVYKSTRHNNNNNNNNSDDNSNNNSGKSDLGNENASKEEEEEDNNDFIIKTSKKKKRKNRKNKMPSFEPTNTLIFQLDMDK</sequence>
<protein>
    <recommendedName>
        <fullName evidence="3">Protein kintoun</fullName>
    </recommendedName>
    <alternativeName>
        <fullName evidence="3">Dynein assembly factor 2, axonemal homolog</fullName>
    </alternativeName>
</protein>
<name>A0AAW0U0D2_SCYPA</name>
<dbReference type="InterPro" id="IPR041442">
    <property type="entry name" value="PIH1D1/2/3_CS-like"/>
</dbReference>
<comment type="similarity">
    <text evidence="3">Belongs to the PIH1 family. Kintoun subfamily.</text>
</comment>
<evidence type="ECO:0000259" key="5">
    <source>
        <dbReference type="Pfam" id="PF08190"/>
    </source>
</evidence>
<feature type="compositionally biased region" description="Low complexity" evidence="4">
    <location>
        <begin position="703"/>
        <end position="715"/>
    </location>
</feature>
<feature type="compositionally biased region" description="Acidic residues" evidence="4">
    <location>
        <begin position="730"/>
        <end position="739"/>
    </location>
</feature>